<accession>A0ABT3A3K5</accession>
<keyword evidence="3" id="KW-0413">Isomerase</keyword>
<reference evidence="3 4" key="1">
    <citation type="submission" date="2022-10" db="EMBL/GenBank/DDBJ databases">
        <title>Aestuariibacter sp. AA17 isolated from Montipora capitata coral fragment.</title>
        <authorList>
            <person name="Emsley S.A."/>
            <person name="Pfannmuller K.M."/>
            <person name="Loughran R.M."/>
            <person name="Shlafstein M."/>
            <person name="Papke E."/>
            <person name="Saw J.H."/>
            <person name="Ushijima B."/>
            <person name="Videau P."/>
        </authorList>
    </citation>
    <scope>NUCLEOTIDE SEQUENCE [LARGE SCALE GENOMIC DNA]</scope>
    <source>
        <strain evidence="3 4">AA17</strain>
    </source>
</reference>
<dbReference type="Proteomes" id="UP001652504">
    <property type="component" value="Unassembled WGS sequence"/>
</dbReference>
<dbReference type="RefSeq" id="WP_263710409.1">
    <property type="nucleotide sequence ID" value="NZ_JAOWKX010000001.1"/>
</dbReference>
<organism evidence="3 4">
    <name type="scientific">Fluctibacter corallii</name>
    <dbReference type="NCBI Taxonomy" id="2984329"/>
    <lineage>
        <taxon>Bacteria</taxon>
        <taxon>Pseudomonadati</taxon>
        <taxon>Pseudomonadota</taxon>
        <taxon>Gammaproteobacteria</taxon>
        <taxon>Alteromonadales</taxon>
        <taxon>Alteromonadaceae</taxon>
        <taxon>Fluctibacter</taxon>
    </lineage>
</organism>
<evidence type="ECO:0000313" key="4">
    <source>
        <dbReference type="Proteomes" id="UP001652504"/>
    </source>
</evidence>
<feature type="chain" id="PRO_5047372786" evidence="1">
    <location>
        <begin position="23"/>
        <end position="175"/>
    </location>
</feature>
<feature type="domain" description="Chalcone isomerase" evidence="2">
    <location>
        <begin position="44"/>
        <end position="161"/>
    </location>
</feature>
<proteinExistence type="predicted"/>
<gene>
    <name evidence="3" type="ORF">OE749_00670</name>
</gene>
<evidence type="ECO:0000313" key="3">
    <source>
        <dbReference type="EMBL" id="MCV2883205.1"/>
    </source>
</evidence>
<dbReference type="GO" id="GO:0016853">
    <property type="term" value="F:isomerase activity"/>
    <property type="evidence" value="ECO:0007669"/>
    <property type="project" value="UniProtKB-KW"/>
</dbReference>
<dbReference type="EMBL" id="JAOWKX010000001">
    <property type="protein sequence ID" value="MCV2883205.1"/>
    <property type="molecule type" value="Genomic_DNA"/>
</dbReference>
<dbReference type="InterPro" id="IPR016087">
    <property type="entry name" value="Chalcone_isomerase"/>
</dbReference>
<comment type="caution">
    <text evidence="3">The sequence shown here is derived from an EMBL/GenBank/DDBJ whole genome shotgun (WGS) entry which is preliminary data.</text>
</comment>
<evidence type="ECO:0000259" key="2">
    <source>
        <dbReference type="Pfam" id="PF16036"/>
    </source>
</evidence>
<sequence>MFRTYLRIFTIIAGLLAVAVTANTSASPTYSLDGLREVGSARLSVWFWDVYDATLYSPSGDYETSLRPLMLSLNYLRNIDSDELVEQTQKEWRKLGVTHSKVSTWLETLAQIWPDVKDGDQLSLLVTADNTSHFYFNQSLIGSIPDADFGEHFLAIWLSPDCSFPKARRKLIGEN</sequence>
<feature type="signal peptide" evidence="1">
    <location>
        <begin position="1"/>
        <end position="22"/>
    </location>
</feature>
<keyword evidence="4" id="KW-1185">Reference proteome</keyword>
<keyword evidence="1" id="KW-0732">Signal</keyword>
<protein>
    <submittedName>
        <fullName evidence="3">Chalcone isomerase family protein</fullName>
    </submittedName>
</protein>
<name>A0ABT3A3K5_9ALTE</name>
<dbReference type="Pfam" id="PF16036">
    <property type="entry name" value="Chalcone_3"/>
    <property type="match status" value="1"/>
</dbReference>
<evidence type="ECO:0000256" key="1">
    <source>
        <dbReference type="SAM" id="SignalP"/>
    </source>
</evidence>